<keyword evidence="2" id="KW-0812">Transmembrane</keyword>
<feature type="transmembrane region" description="Helical" evidence="2">
    <location>
        <begin position="209"/>
        <end position="229"/>
    </location>
</feature>
<dbReference type="EMBL" id="JAAAJA010000368">
    <property type="protein sequence ID" value="KAG0255065.1"/>
    <property type="molecule type" value="Genomic_DNA"/>
</dbReference>
<name>A0A9P6PZ95_9FUNG</name>
<evidence type="ECO:0000313" key="4">
    <source>
        <dbReference type="Proteomes" id="UP000726737"/>
    </source>
</evidence>
<feature type="region of interest" description="Disordered" evidence="1">
    <location>
        <begin position="456"/>
        <end position="476"/>
    </location>
</feature>
<comment type="caution">
    <text evidence="3">The sequence shown here is derived from an EMBL/GenBank/DDBJ whole genome shotgun (WGS) entry which is preliminary data.</text>
</comment>
<feature type="region of interest" description="Disordered" evidence="1">
    <location>
        <begin position="744"/>
        <end position="786"/>
    </location>
</feature>
<organism evidence="3 4">
    <name type="scientific">Mortierella polycephala</name>
    <dbReference type="NCBI Taxonomy" id="41804"/>
    <lineage>
        <taxon>Eukaryota</taxon>
        <taxon>Fungi</taxon>
        <taxon>Fungi incertae sedis</taxon>
        <taxon>Mucoromycota</taxon>
        <taxon>Mortierellomycotina</taxon>
        <taxon>Mortierellomycetes</taxon>
        <taxon>Mortierellales</taxon>
        <taxon>Mortierellaceae</taxon>
        <taxon>Mortierella</taxon>
    </lineage>
</organism>
<dbReference type="Proteomes" id="UP000726737">
    <property type="component" value="Unassembled WGS sequence"/>
</dbReference>
<feature type="non-terminal residue" evidence="3">
    <location>
        <position position="1"/>
    </location>
</feature>
<keyword evidence="2" id="KW-0472">Membrane</keyword>
<reference evidence="3" key="1">
    <citation type="journal article" date="2020" name="Fungal Divers.">
        <title>Resolving the Mortierellaceae phylogeny through synthesis of multi-gene phylogenetics and phylogenomics.</title>
        <authorList>
            <person name="Vandepol N."/>
            <person name="Liber J."/>
            <person name="Desiro A."/>
            <person name="Na H."/>
            <person name="Kennedy M."/>
            <person name="Barry K."/>
            <person name="Grigoriev I.V."/>
            <person name="Miller A.N."/>
            <person name="O'Donnell K."/>
            <person name="Stajich J.E."/>
            <person name="Bonito G."/>
        </authorList>
    </citation>
    <scope>NUCLEOTIDE SEQUENCE</scope>
    <source>
        <strain evidence="3">KOD948</strain>
    </source>
</reference>
<feature type="region of interest" description="Disordered" evidence="1">
    <location>
        <begin position="1"/>
        <end position="41"/>
    </location>
</feature>
<feature type="region of interest" description="Disordered" evidence="1">
    <location>
        <begin position="590"/>
        <end position="620"/>
    </location>
</feature>
<keyword evidence="2" id="KW-1133">Transmembrane helix</keyword>
<feature type="compositionally biased region" description="Low complexity" evidence="1">
    <location>
        <begin position="466"/>
        <end position="475"/>
    </location>
</feature>
<sequence length="845" mass="93243">QQQAGTNSTNGKEENGARKGGAKKKPVKPVSGAPTGSIRNASSTMPFVETLESYSRALYLPLRGYIRRPFQFVTDSIRDHIPIGLWDIRNAMEHTVLGSSRLMGPFDGFGVASTLSSSSSGIGSDNSGIAVASSNSVNGALTASGAGIASSSGVNNGSGTKLLYSQPSMIHFFTSPYFLLLCFMSIVMNRINAIVAPRNPHPLKLSVRFALKLPAFYLLMKSVLITLALTTQDQPTLPFAWMLTGLRTSYSESQALWLSFIAMGVSGTVDSFIANLHSTATHEHSINMLEWAILFHFTPFGRDILVISLIQVCQLLTLQFLTLSSRGKDYRLVVTTFWGLLDLAHFGHAMYYRSNTYPSLQMLTRLPEVVVILIVCISMTLHVLTYIVTGGNVRRQMFEPRAMPTMEEEYSLAIFKLGRACMEATRGVGLRNEVDAVVVPFGTILDRKQIAKAKAAIQAHNQQHPSSSSTSSNTSGQRFGLDLLGFSNEMPDVVETPGQRQHISRRRNRMNVMRAFCQSGASLMIEVSSAIYNRIVPARFRRNAPASRDSRSRMTLQDYIQLRTTIENAFEQSRLAGELMLQDQERRSNREAAALNEEEEQEIYSDFLSRDLTVSDDEDDEYDVDFMTQDEGSSDNEDDEFDIETEGEQPAGQAHEVEVEEGESFGIGRYRHHDSEDDEDKDDLTHDPNQEAAGQVSSWRSLGSLQDFFLDTSFMSIFLSGRLQDSPLTRSQYRLAISDSREFQQGATDYDGSRGAEGSSSSNSSTTGSGLGRLSRKKRNSNETNNRALLAVLNKYRRTVGGDKLDASAGPMSSSNMAPPPLAKASVPEDSTIYNPVQTMPMLPK</sequence>
<keyword evidence="4" id="KW-1185">Reference proteome</keyword>
<evidence type="ECO:0000313" key="3">
    <source>
        <dbReference type="EMBL" id="KAG0255065.1"/>
    </source>
</evidence>
<dbReference type="PANTHER" id="PTHR22696">
    <property type="entry name" value="E3 UBIQUITIN-PROTEIN LIGASE RNF26"/>
    <property type="match status" value="1"/>
</dbReference>
<evidence type="ECO:0000256" key="1">
    <source>
        <dbReference type="SAM" id="MobiDB-lite"/>
    </source>
</evidence>
<feature type="transmembrane region" description="Helical" evidence="2">
    <location>
        <begin position="330"/>
        <end position="349"/>
    </location>
</feature>
<feature type="compositionally biased region" description="Low complexity" evidence="1">
    <location>
        <begin position="756"/>
        <end position="768"/>
    </location>
</feature>
<feature type="transmembrane region" description="Helical" evidence="2">
    <location>
        <begin position="512"/>
        <end position="532"/>
    </location>
</feature>
<evidence type="ECO:0000256" key="2">
    <source>
        <dbReference type="SAM" id="Phobius"/>
    </source>
</evidence>
<gene>
    <name evidence="3" type="ORF">BG011_005334</name>
</gene>
<dbReference type="GO" id="GO:0006511">
    <property type="term" value="P:ubiquitin-dependent protein catabolic process"/>
    <property type="evidence" value="ECO:0007669"/>
    <property type="project" value="TreeGrafter"/>
</dbReference>
<dbReference type="AlphaFoldDB" id="A0A9P6PZ95"/>
<dbReference type="PANTHER" id="PTHR22696:SF1">
    <property type="entry name" value="E3 UBIQUITIN-PROTEIN LIGASE RNF26"/>
    <property type="match status" value="1"/>
</dbReference>
<feature type="transmembrane region" description="Helical" evidence="2">
    <location>
        <begin position="169"/>
        <end position="188"/>
    </location>
</feature>
<dbReference type="OrthoDB" id="66726at2759"/>
<feature type="region of interest" description="Disordered" evidence="1">
    <location>
        <begin position="802"/>
        <end position="845"/>
    </location>
</feature>
<feature type="region of interest" description="Disordered" evidence="1">
    <location>
        <begin position="669"/>
        <end position="697"/>
    </location>
</feature>
<feature type="transmembrane region" description="Helical" evidence="2">
    <location>
        <begin position="304"/>
        <end position="323"/>
    </location>
</feature>
<accession>A0A9P6PZ95</accession>
<dbReference type="GO" id="GO:0061630">
    <property type="term" value="F:ubiquitin protein ligase activity"/>
    <property type="evidence" value="ECO:0007669"/>
    <property type="project" value="TreeGrafter"/>
</dbReference>
<feature type="transmembrane region" description="Helical" evidence="2">
    <location>
        <begin position="369"/>
        <end position="388"/>
    </location>
</feature>
<proteinExistence type="predicted"/>
<dbReference type="GO" id="GO:0016567">
    <property type="term" value="P:protein ubiquitination"/>
    <property type="evidence" value="ECO:0007669"/>
    <property type="project" value="TreeGrafter"/>
</dbReference>
<protein>
    <submittedName>
        <fullName evidence="3">Uncharacterized protein</fullName>
    </submittedName>
</protein>